<gene>
    <name evidence="2" type="ORF">CANTADRAFT_56314</name>
</gene>
<keyword evidence="1" id="KW-0812">Transmembrane</keyword>
<evidence type="ECO:0008006" key="4">
    <source>
        <dbReference type="Google" id="ProtNLM"/>
    </source>
</evidence>
<feature type="transmembrane region" description="Helical" evidence="1">
    <location>
        <begin position="110"/>
        <end position="130"/>
    </location>
</feature>
<feature type="transmembrane region" description="Helical" evidence="1">
    <location>
        <begin position="172"/>
        <end position="195"/>
    </location>
</feature>
<name>A0A1E4SDP6_9ASCO</name>
<dbReference type="GeneID" id="30984711"/>
<dbReference type="PANTHER" id="PTHR12459:SF15">
    <property type="entry name" value="TRANSMEMBRANE PROTEIN 135"/>
    <property type="match status" value="1"/>
</dbReference>
<feature type="transmembrane region" description="Helical" evidence="1">
    <location>
        <begin position="328"/>
        <end position="347"/>
    </location>
</feature>
<organism evidence="2 3">
    <name type="scientific">Suhomyces tanzawaensis NRRL Y-17324</name>
    <dbReference type="NCBI Taxonomy" id="984487"/>
    <lineage>
        <taxon>Eukaryota</taxon>
        <taxon>Fungi</taxon>
        <taxon>Dikarya</taxon>
        <taxon>Ascomycota</taxon>
        <taxon>Saccharomycotina</taxon>
        <taxon>Pichiomycetes</taxon>
        <taxon>Debaryomycetaceae</taxon>
        <taxon>Suhomyces</taxon>
    </lineage>
</organism>
<dbReference type="AlphaFoldDB" id="A0A1E4SDP6"/>
<dbReference type="PANTHER" id="PTHR12459">
    <property type="entry name" value="TRANSMEMBRANE PROTEIN 135-RELATED"/>
    <property type="match status" value="1"/>
</dbReference>
<keyword evidence="1" id="KW-1133">Transmembrane helix</keyword>
<evidence type="ECO:0000313" key="2">
    <source>
        <dbReference type="EMBL" id="ODV77634.1"/>
    </source>
</evidence>
<dbReference type="RefSeq" id="XP_020062756.1">
    <property type="nucleotide sequence ID" value="XM_020210575.1"/>
</dbReference>
<sequence length="455" mass="51378">MLKVAPGRSSKLNRQVVLYLLNSFKLKVVNPSVKAFIFAYLYVVLPKVINHIIVSIRKRRINEILPRTFKILVNAFHPKKFPMFAANLVACINILEPVAYRVLRKHKGPVNAIFLSTFVSSLVSALIAFPGYQNHILGYGRYFSLDLTLLLVTRAVDTALSSSLSGSLPSQMAGLGDGGLFIGSCIFIMYAWFFYPENLPPAYAKWITSAANMDPELITLLRAVKQKTMKYGEYTPGLQEELYPYCDRYGQDRKRINMKETVPIDCELVHAFQTKNCELHALWRFWRGFEFAIKLYGPLNAIMLLIPKKNVTMQVRIVRAIQSSLRSSCFLGTFIGFYWYAVCLARTRVLPKVFPKVARERWDDTIAPTAGAIACGFSCFIENIQRRKELALFVAPRALGTFVPSEPSKINLKIESLVFSLSLATLVAYSRSDASKVRGIFGKGLQQVFRISSYA</sequence>
<proteinExistence type="predicted"/>
<dbReference type="InterPro" id="IPR026749">
    <property type="entry name" value="Tmem135"/>
</dbReference>
<accession>A0A1E4SDP6</accession>
<evidence type="ECO:0000313" key="3">
    <source>
        <dbReference type="Proteomes" id="UP000094285"/>
    </source>
</evidence>
<evidence type="ECO:0000256" key="1">
    <source>
        <dbReference type="SAM" id="Phobius"/>
    </source>
</evidence>
<keyword evidence="3" id="KW-1185">Reference proteome</keyword>
<reference evidence="3" key="1">
    <citation type="submission" date="2016-05" db="EMBL/GenBank/DDBJ databases">
        <title>Comparative genomics of biotechnologically important yeasts.</title>
        <authorList>
            <consortium name="DOE Joint Genome Institute"/>
            <person name="Riley R."/>
            <person name="Haridas S."/>
            <person name="Wolfe K.H."/>
            <person name="Lopes M.R."/>
            <person name="Hittinger C.T."/>
            <person name="Goker M."/>
            <person name="Salamov A."/>
            <person name="Wisecaver J."/>
            <person name="Long T.M."/>
            <person name="Aerts A.L."/>
            <person name="Barry K."/>
            <person name="Choi C."/>
            <person name="Clum A."/>
            <person name="Coughlan A.Y."/>
            <person name="Deshpande S."/>
            <person name="Douglass A.P."/>
            <person name="Hanson S.J."/>
            <person name="Klenk H.-P."/>
            <person name="Labutti K."/>
            <person name="Lapidus A."/>
            <person name="Lindquist E."/>
            <person name="Lipzen A."/>
            <person name="Meier-Kolthoff J.P."/>
            <person name="Ohm R.A."/>
            <person name="Otillar R.P."/>
            <person name="Pangilinan J."/>
            <person name="Peng Y."/>
            <person name="Rokas A."/>
            <person name="Rosa C.A."/>
            <person name="Scheuner C."/>
            <person name="Sibirny A.A."/>
            <person name="Slot J.C."/>
            <person name="Stielow J.B."/>
            <person name="Sun H."/>
            <person name="Kurtzman C.P."/>
            <person name="Blackwell M."/>
            <person name="Grigoriev I.V."/>
            <person name="Jeffries T.W."/>
        </authorList>
    </citation>
    <scope>NUCLEOTIDE SEQUENCE [LARGE SCALE GENOMIC DNA]</scope>
    <source>
        <strain evidence="3">NRRL Y-17324</strain>
    </source>
</reference>
<feature type="transmembrane region" description="Helical" evidence="1">
    <location>
        <begin position="35"/>
        <end position="54"/>
    </location>
</feature>
<keyword evidence="1" id="KW-0472">Membrane</keyword>
<protein>
    <recommendedName>
        <fullName evidence="4">Transmembrane protein 135 N-terminal domain-containing protein</fullName>
    </recommendedName>
</protein>
<dbReference type="Proteomes" id="UP000094285">
    <property type="component" value="Unassembled WGS sequence"/>
</dbReference>
<dbReference type="EMBL" id="KV453915">
    <property type="protein sequence ID" value="ODV77634.1"/>
    <property type="molecule type" value="Genomic_DNA"/>
</dbReference>
<dbReference type="OrthoDB" id="4021778at2759"/>